<organism evidence="2 3">
    <name type="scientific">Candidatus Roizmanbacteria bacterium RIFCSPLOWO2_01_FULL_35_13</name>
    <dbReference type="NCBI Taxonomy" id="1802055"/>
    <lineage>
        <taxon>Bacteria</taxon>
        <taxon>Candidatus Roizmaniibacteriota</taxon>
    </lineage>
</organism>
<accession>A0A1F7ICM7</accession>
<protein>
    <submittedName>
        <fullName evidence="2">Uncharacterized protein</fullName>
    </submittedName>
</protein>
<feature type="transmembrane region" description="Helical" evidence="1">
    <location>
        <begin position="12"/>
        <end position="32"/>
    </location>
</feature>
<evidence type="ECO:0000256" key="1">
    <source>
        <dbReference type="SAM" id="Phobius"/>
    </source>
</evidence>
<evidence type="ECO:0000313" key="3">
    <source>
        <dbReference type="Proteomes" id="UP000179270"/>
    </source>
</evidence>
<sequence>MSFNFHKLQDKRVFYILAGTLVILLVLFVTLLNKQKKIRELANRSQNQNNNVGQPPLSLPLPRAQFAGYTLQAELPSLPTSVKLSDLKTSYTTGEALDIATKIGFKNSVVDDGVNLVLVTNQEEDQQTMLSFNKTNGVFLFASELGYPSGGSNPESAARSFLNKMGLMDDTLEVTATYKRESHPEVTFVELHRSWEKLGLPILNPVGALNLEETERLADVKLGVVEATAPDDPDITWSSDGFEGKMRPNDFNTITVAVIDDNNTILSVMSNVKILAKTQVKESAQTLKTPEEAFAEVQTGKTSFSLVKPTGEGVFESMNVFPNSEAVGDNAVVTDVILTYIDDINQKSQTTLYPYYLFRGTTTLNSGYQAQFVQTVPALKQVNTLGVFAQNSAPTVFPGQGSTLQYGTFNWLSPAPNPKNALACAGLTQMYTLANGGYIGWYPNTPPRTWYYVPPAGEVVDAQRIADLKVELWAVVARACKESKVDPTVCGVPPDLNIQTACYHVSTGSPFVYVYPDTTKKMSVSLVKQGLTYSDPPLSKEKVWNFTADAEKLTFSNGLVRNKLYYEYDKSLFKPTFDQLKKETKGFAVNKNNLNEFINDVAEKAGLNSAEKTGLTIELTREVNKLSSSTLKVGLLDRAVLDQVLPVSITPQPEVYHRFFLYVTTADANEKLTSPTVDRLTRVDDLVVEIGVLGF</sequence>
<dbReference type="Proteomes" id="UP000179270">
    <property type="component" value="Unassembled WGS sequence"/>
</dbReference>
<evidence type="ECO:0000313" key="2">
    <source>
        <dbReference type="EMBL" id="OGK41114.1"/>
    </source>
</evidence>
<comment type="caution">
    <text evidence="2">The sequence shown here is derived from an EMBL/GenBank/DDBJ whole genome shotgun (WGS) entry which is preliminary data.</text>
</comment>
<proteinExistence type="predicted"/>
<reference evidence="2 3" key="1">
    <citation type="journal article" date="2016" name="Nat. Commun.">
        <title>Thousands of microbial genomes shed light on interconnected biogeochemical processes in an aquifer system.</title>
        <authorList>
            <person name="Anantharaman K."/>
            <person name="Brown C.T."/>
            <person name="Hug L.A."/>
            <person name="Sharon I."/>
            <person name="Castelle C.J."/>
            <person name="Probst A.J."/>
            <person name="Thomas B.C."/>
            <person name="Singh A."/>
            <person name="Wilkins M.J."/>
            <person name="Karaoz U."/>
            <person name="Brodie E.L."/>
            <person name="Williams K.H."/>
            <person name="Hubbard S.S."/>
            <person name="Banfield J.F."/>
        </authorList>
    </citation>
    <scope>NUCLEOTIDE SEQUENCE [LARGE SCALE GENOMIC DNA]</scope>
</reference>
<dbReference type="EMBL" id="MGAF01000022">
    <property type="protein sequence ID" value="OGK41114.1"/>
    <property type="molecule type" value="Genomic_DNA"/>
</dbReference>
<keyword evidence="1" id="KW-0472">Membrane</keyword>
<name>A0A1F7ICM7_9BACT</name>
<keyword evidence="1" id="KW-1133">Transmembrane helix</keyword>
<gene>
    <name evidence="2" type="ORF">A3A74_02100</name>
</gene>
<keyword evidence="1" id="KW-0812">Transmembrane</keyword>
<dbReference type="AlphaFoldDB" id="A0A1F7ICM7"/>